<evidence type="ECO:0000313" key="2">
    <source>
        <dbReference type="Proteomes" id="UP000807025"/>
    </source>
</evidence>
<proteinExistence type="predicted"/>
<reference evidence="1" key="1">
    <citation type="submission" date="2020-11" db="EMBL/GenBank/DDBJ databases">
        <authorList>
            <consortium name="DOE Joint Genome Institute"/>
            <person name="Ahrendt S."/>
            <person name="Riley R."/>
            <person name="Andreopoulos W."/>
            <person name="Labutti K."/>
            <person name="Pangilinan J."/>
            <person name="Ruiz-Duenas F.J."/>
            <person name="Barrasa J.M."/>
            <person name="Sanchez-Garcia M."/>
            <person name="Camarero S."/>
            <person name="Miyauchi S."/>
            <person name="Serrano A."/>
            <person name="Linde D."/>
            <person name="Babiker R."/>
            <person name="Drula E."/>
            <person name="Ayuso-Fernandez I."/>
            <person name="Pacheco R."/>
            <person name="Padilla G."/>
            <person name="Ferreira P."/>
            <person name="Barriuso J."/>
            <person name="Kellner H."/>
            <person name="Castanera R."/>
            <person name="Alfaro M."/>
            <person name="Ramirez L."/>
            <person name="Pisabarro A.G."/>
            <person name="Kuo A."/>
            <person name="Tritt A."/>
            <person name="Lipzen A."/>
            <person name="He G."/>
            <person name="Yan M."/>
            <person name="Ng V."/>
            <person name="Cullen D."/>
            <person name="Martin F."/>
            <person name="Rosso M.-N."/>
            <person name="Henrissat B."/>
            <person name="Hibbett D."/>
            <person name="Martinez A.T."/>
            <person name="Grigoriev I.V."/>
        </authorList>
    </citation>
    <scope>NUCLEOTIDE SEQUENCE</scope>
    <source>
        <strain evidence="1">ATCC 90797</strain>
    </source>
</reference>
<dbReference type="Proteomes" id="UP000807025">
    <property type="component" value="Unassembled WGS sequence"/>
</dbReference>
<accession>A0A9P6DHL6</accession>
<dbReference type="AlphaFoldDB" id="A0A9P6DHL6"/>
<gene>
    <name evidence="1" type="ORF">BDN71DRAFT_554169</name>
</gene>
<evidence type="ECO:0000313" key="1">
    <source>
        <dbReference type="EMBL" id="KAF9497633.1"/>
    </source>
</evidence>
<name>A0A9P6DHL6_PLEER</name>
<protein>
    <submittedName>
        <fullName evidence="1">Uncharacterized protein</fullName>
    </submittedName>
</protein>
<comment type="caution">
    <text evidence="1">The sequence shown here is derived from an EMBL/GenBank/DDBJ whole genome shotgun (WGS) entry which is preliminary data.</text>
</comment>
<keyword evidence="2" id="KW-1185">Reference proteome</keyword>
<sequence length="165" mass="17923">MNFGSGLSKWSCKCTKTGSGLLRTVKMYEKCVETEPRRYGRGTSRPISSSPCITPFITAQVSGSACLSSSFNHSIPAFHAFCFSTIFPKAFQNDIAYSGKRSVPSLYRGSTIELAPFSHAFPVCSSSLCSVFLEGTGRSIRQRIPIKGKSLLNHAEAFSVPMISC</sequence>
<organism evidence="1 2">
    <name type="scientific">Pleurotus eryngii</name>
    <name type="common">Boletus of the steppes</name>
    <dbReference type="NCBI Taxonomy" id="5323"/>
    <lineage>
        <taxon>Eukaryota</taxon>
        <taxon>Fungi</taxon>
        <taxon>Dikarya</taxon>
        <taxon>Basidiomycota</taxon>
        <taxon>Agaricomycotina</taxon>
        <taxon>Agaricomycetes</taxon>
        <taxon>Agaricomycetidae</taxon>
        <taxon>Agaricales</taxon>
        <taxon>Pleurotineae</taxon>
        <taxon>Pleurotaceae</taxon>
        <taxon>Pleurotus</taxon>
    </lineage>
</organism>
<dbReference type="EMBL" id="MU154542">
    <property type="protein sequence ID" value="KAF9497633.1"/>
    <property type="molecule type" value="Genomic_DNA"/>
</dbReference>